<dbReference type="EMBL" id="LOHG01000015">
    <property type="protein sequence ID" value="MCI8211970.1"/>
    <property type="molecule type" value="Genomic_DNA"/>
</dbReference>
<evidence type="ECO:0000256" key="1">
    <source>
        <dbReference type="SAM" id="Coils"/>
    </source>
</evidence>
<evidence type="ECO:0000256" key="2">
    <source>
        <dbReference type="SAM" id="Phobius"/>
    </source>
</evidence>
<keyword evidence="2" id="KW-0812">Transmembrane</keyword>
<reference evidence="3 4" key="1">
    <citation type="submission" date="2015-12" db="EMBL/GenBank/DDBJ databases">
        <title>Phylogenomics in the description of a new species in the Pseudomonas syringae group.</title>
        <authorList>
            <person name="Busquets A."/>
            <person name="Gomila M."/>
            <person name="Beiki F."/>
            <person name="Rahimian H."/>
            <person name="Mulet M."/>
            <person name="Sanchez D."/>
            <person name="Garcia-Valdes E."/>
            <person name="Lalucat J."/>
        </authorList>
    </citation>
    <scope>NUCLEOTIDE SEQUENCE [LARGE SCALE GENOMIC DNA]</scope>
    <source>
        <strain evidence="3 4">S25</strain>
    </source>
</reference>
<evidence type="ECO:0000313" key="4">
    <source>
        <dbReference type="Proteomes" id="UP001320513"/>
    </source>
</evidence>
<proteinExistence type="predicted"/>
<organism evidence="3 4">
    <name type="scientific">Pseudomonas maioricensis</name>
    <dbReference type="NCBI Taxonomy" id="1766623"/>
    <lineage>
        <taxon>Bacteria</taxon>
        <taxon>Pseudomonadati</taxon>
        <taxon>Pseudomonadota</taxon>
        <taxon>Gammaproteobacteria</taxon>
        <taxon>Pseudomonadales</taxon>
        <taxon>Pseudomonadaceae</taxon>
        <taxon>Pseudomonas</taxon>
    </lineage>
</organism>
<dbReference type="Proteomes" id="UP001320513">
    <property type="component" value="Unassembled WGS sequence"/>
</dbReference>
<sequence>MRYKILISFSIVIAGFVTIMWWRGASKPEAGTMLKAWSESIQNLGVRAIYPLQESLYPGNMLLVPTYPDKINWFEEKPAVFYTKYIVRIGSLDLCQLYMSLRNAPEIPPVSGYEPNGGESVGGKPFTPWQPTEIKYSHFKCSGYTGADFRVNRVMAFPAFQFGSLAESGMSGNILSGVTGLLGSLVGNDEYRMTVSIPSATVIRVDLHYLLSALNSYSYSTAGGVKDVQVILARMMNVQTVSDKNGHRSLPELLVVTEVYYANAIDISIVSSAAKASNLSVNTQALVERFDQLKDLRDQLKIMKGEVTPPQGNHESNVEAQTEAMKALAQQIAEKENEVDRLSKAILPGVPGVTGSVKSVSNSGVTLTQVFPRPMAFGYRAIGFKPEEYLRMH</sequence>
<comment type="caution">
    <text evidence="3">The sequence shown here is derived from an EMBL/GenBank/DDBJ whole genome shotgun (WGS) entry which is preliminary data.</text>
</comment>
<feature type="coiled-coil region" evidence="1">
    <location>
        <begin position="318"/>
        <end position="345"/>
    </location>
</feature>
<keyword evidence="4" id="KW-1185">Reference proteome</keyword>
<dbReference type="RefSeq" id="WP_243248046.1">
    <property type="nucleotide sequence ID" value="NZ_LOHG01000015.1"/>
</dbReference>
<accession>A0ABS9ZN34</accession>
<protein>
    <submittedName>
        <fullName evidence="3">Uncharacterized protein</fullName>
    </submittedName>
</protein>
<name>A0ABS9ZN34_9PSED</name>
<keyword evidence="2" id="KW-1133">Transmembrane helix</keyword>
<feature type="transmembrane region" description="Helical" evidence="2">
    <location>
        <begin position="5"/>
        <end position="22"/>
    </location>
</feature>
<keyword evidence="1" id="KW-0175">Coiled coil</keyword>
<keyword evidence="2" id="KW-0472">Membrane</keyword>
<evidence type="ECO:0000313" key="3">
    <source>
        <dbReference type="EMBL" id="MCI8211970.1"/>
    </source>
</evidence>
<gene>
    <name evidence="3" type="ORF">AUC61_20770</name>
</gene>